<dbReference type="InterPro" id="IPR013766">
    <property type="entry name" value="Thioredoxin_domain"/>
</dbReference>
<gene>
    <name evidence="10" type="ORF">ELS83_05680</name>
</gene>
<feature type="coiled-coil region" evidence="8">
    <location>
        <begin position="151"/>
        <end position="178"/>
    </location>
</feature>
<dbReference type="Gene3D" id="3.40.30.10">
    <property type="entry name" value="Glutaredoxin"/>
    <property type="match status" value="1"/>
</dbReference>
<dbReference type="EMBL" id="RZNH01000006">
    <property type="protein sequence ID" value="NOU59301.1"/>
    <property type="molecule type" value="Genomic_DNA"/>
</dbReference>
<dbReference type="InterPro" id="IPR000866">
    <property type="entry name" value="AhpC/TSA"/>
</dbReference>
<dbReference type="InterPro" id="IPR036249">
    <property type="entry name" value="Thioredoxin-like_sf"/>
</dbReference>
<keyword evidence="8" id="KW-0175">Coiled coil</keyword>
<evidence type="ECO:0000256" key="3">
    <source>
        <dbReference type="ARBA" id="ARBA00022559"/>
    </source>
</evidence>
<dbReference type="RefSeq" id="WP_171594578.1">
    <property type="nucleotide sequence ID" value="NZ_RZNH01000006.1"/>
</dbReference>
<dbReference type="PROSITE" id="PS51257">
    <property type="entry name" value="PROKAR_LIPOPROTEIN"/>
    <property type="match status" value="1"/>
</dbReference>
<dbReference type="InterPro" id="IPR050553">
    <property type="entry name" value="Thioredoxin_ResA/DsbE_sf"/>
</dbReference>
<evidence type="ECO:0000313" key="10">
    <source>
        <dbReference type="EMBL" id="NOU59301.1"/>
    </source>
</evidence>
<keyword evidence="11" id="KW-1185">Reference proteome</keyword>
<dbReference type="InterPro" id="IPR025380">
    <property type="entry name" value="DUF4369"/>
</dbReference>
<evidence type="ECO:0000256" key="2">
    <source>
        <dbReference type="ARBA" id="ARBA00006926"/>
    </source>
</evidence>
<evidence type="ECO:0000256" key="7">
    <source>
        <dbReference type="ARBA" id="ARBA00023284"/>
    </source>
</evidence>
<protein>
    <submittedName>
        <fullName evidence="10">AhpC/TSA family protein</fullName>
    </submittedName>
</protein>
<dbReference type="InterPro" id="IPR000889">
    <property type="entry name" value="Glutathione_peroxidase"/>
</dbReference>
<proteinExistence type="inferred from homology"/>
<evidence type="ECO:0000313" key="11">
    <source>
        <dbReference type="Proteomes" id="UP000732105"/>
    </source>
</evidence>
<dbReference type="PANTHER" id="PTHR42852">
    <property type="entry name" value="THIOL:DISULFIDE INTERCHANGE PROTEIN DSBE"/>
    <property type="match status" value="1"/>
</dbReference>
<keyword evidence="6" id="KW-1015">Disulfide bond</keyword>
<accession>A0ABX1WTH2</accession>
<organism evidence="10 11">
    <name type="scientific">Marinifilum caeruleilacunae</name>
    <dbReference type="NCBI Taxonomy" id="2499076"/>
    <lineage>
        <taxon>Bacteria</taxon>
        <taxon>Pseudomonadati</taxon>
        <taxon>Bacteroidota</taxon>
        <taxon>Bacteroidia</taxon>
        <taxon>Marinilabiliales</taxon>
        <taxon>Marinifilaceae</taxon>
    </lineage>
</organism>
<feature type="domain" description="Thioredoxin" evidence="9">
    <location>
        <begin position="235"/>
        <end position="377"/>
    </location>
</feature>
<dbReference type="SUPFAM" id="SSF52833">
    <property type="entry name" value="Thioredoxin-like"/>
    <property type="match status" value="1"/>
</dbReference>
<comment type="subcellular location">
    <subcellularLocation>
        <location evidence="1">Cell envelope</location>
    </subcellularLocation>
</comment>
<evidence type="ECO:0000256" key="4">
    <source>
        <dbReference type="ARBA" id="ARBA00022748"/>
    </source>
</evidence>
<comment type="similarity">
    <text evidence="2">Belongs to the glutathione peroxidase family.</text>
</comment>
<evidence type="ECO:0000256" key="8">
    <source>
        <dbReference type="SAM" id="Coils"/>
    </source>
</evidence>
<dbReference type="Proteomes" id="UP000732105">
    <property type="component" value="Unassembled WGS sequence"/>
</dbReference>
<dbReference type="Pfam" id="PF14289">
    <property type="entry name" value="DUF4369"/>
    <property type="match status" value="1"/>
</dbReference>
<keyword evidence="7" id="KW-0676">Redox-active center</keyword>
<dbReference type="PANTHER" id="PTHR42852:SF6">
    <property type="entry name" value="THIOL:DISULFIDE INTERCHANGE PROTEIN DSBE"/>
    <property type="match status" value="1"/>
</dbReference>
<evidence type="ECO:0000256" key="5">
    <source>
        <dbReference type="ARBA" id="ARBA00023002"/>
    </source>
</evidence>
<keyword evidence="4" id="KW-0201">Cytochrome c-type biogenesis</keyword>
<comment type="caution">
    <text evidence="10">The sequence shown here is derived from an EMBL/GenBank/DDBJ whole genome shotgun (WGS) entry which is preliminary data.</text>
</comment>
<evidence type="ECO:0000256" key="1">
    <source>
        <dbReference type="ARBA" id="ARBA00004196"/>
    </source>
</evidence>
<dbReference type="CDD" id="cd02966">
    <property type="entry name" value="TlpA_like_family"/>
    <property type="match status" value="1"/>
</dbReference>
<keyword evidence="5" id="KW-0560">Oxidoreductase</keyword>
<keyword evidence="3" id="KW-0575">Peroxidase</keyword>
<evidence type="ECO:0000259" key="9">
    <source>
        <dbReference type="PROSITE" id="PS51352"/>
    </source>
</evidence>
<dbReference type="PROSITE" id="PS51355">
    <property type="entry name" value="GLUTATHIONE_PEROXID_3"/>
    <property type="match status" value="1"/>
</dbReference>
<reference evidence="10 11" key="1">
    <citation type="submission" date="2018-12" db="EMBL/GenBank/DDBJ databases">
        <title>Marinifilum JC070 sp. nov., a marine bacterium isolated from Yongle Blue Hole in the South China Sea.</title>
        <authorList>
            <person name="Fu T."/>
        </authorList>
    </citation>
    <scope>NUCLEOTIDE SEQUENCE [LARGE SCALE GENOMIC DNA]</scope>
    <source>
        <strain evidence="10 11">JC070</strain>
    </source>
</reference>
<dbReference type="PROSITE" id="PS51352">
    <property type="entry name" value="THIOREDOXIN_2"/>
    <property type="match status" value="1"/>
</dbReference>
<evidence type="ECO:0000256" key="6">
    <source>
        <dbReference type="ARBA" id="ARBA00023157"/>
    </source>
</evidence>
<sequence>MRYLITLVCALALFACGNKNQFTLEGNIKGVEKDKIVLGTFQGREMVGIDTAEVVNGTFRFERESLPTGSYVLRLLESKVSLGGIFENGNLTLSADIKNAERGYIPEITLQGGKNYDLADRFNNMQYEILKHEKYANAADIAAKIKKTKDHEEYVALKEKLNALAPKLEEEVKAAQLKLVKENVDQYFVTQVFWIVQQITSPEDVKAIYAQLPESSKKSERVVTVMEDIKAKERIQPGKTAPNFTLKTPEGEDLSLSDLKGKIVLVDFWASWCKPCRASFPHMKELYQKYHAKGFEVLGVTNDTNHKAWKKAIKDDGIPWLNVADEFPIQHSPAKVISEYGMDYLPSTVLIDREGIIIAKLLHGDELDQKLEELFGF</sequence>
<dbReference type="Pfam" id="PF00578">
    <property type="entry name" value="AhpC-TSA"/>
    <property type="match status" value="1"/>
</dbReference>
<name>A0ABX1WTH2_9BACT</name>